<sequence length="362" mass="36930">MGRCKKTLLALVALAFLAGRVHGTPALASDCTSDADCPDGTGCITVKHASYNPSAVLSKCTPKQLCRGSSVGNCPSFNAPSAPGGYLQTQCRWDDDDGRRLLTNGTTSDSTITSQSNLPADSSDCFQCYRDPLPPKGSTGYYAGQFFCVPQQECKTSSAFPLACNSGNLCNSGLNELCNLHGTCTPLDINDPKSSYGCACNAGFSGGQCENVVSSACLFDCGDGNTKGTCIDGQCVCKKGWSGPQCTQCTSDTACGGGICNTGSGQCSCLTNTTTAYQRISNVCYPGGAMASTIDACTGVVCGALGACQAGACVCARGCAGTICKPCADLSCRSCSSPAVALRPSLGFAASILLAVLAYLRV</sequence>
<dbReference type="InterPro" id="IPR000742">
    <property type="entry name" value="EGF"/>
</dbReference>
<evidence type="ECO:0000313" key="4">
    <source>
        <dbReference type="EMBL" id="KDO23441.1"/>
    </source>
</evidence>
<dbReference type="VEuPathDB" id="FungiDB:SPRG_11535"/>
<feature type="chain" id="PRO_5001634305" description="EGF-like domain-containing protein" evidence="2">
    <location>
        <begin position="24"/>
        <end position="362"/>
    </location>
</feature>
<dbReference type="PROSITE" id="PS01186">
    <property type="entry name" value="EGF_2"/>
    <property type="match status" value="1"/>
</dbReference>
<feature type="domain" description="EGF-like" evidence="3">
    <location>
        <begin position="166"/>
        <end position="210"/>
    </location>
</feature>
<dbReference type="STRING" id="695850.A0A067CA63"/>
<keyword evidence="2" id="KW-0732">Signal</keyword>
<evidence type="ECO:0000256" key="1">
    <source>
        <dbReference type="PROSITE-ProRule" id="PRU00076"/>
    </source>
</evidence>
<dbReference type="PROSITE" id="PS00022">
    <property type="entry name" value="EGF_1"/>
    <property type="match status" value="1"/>
</dbReference>
<dbReference type="GeneID" id="24133564"/>
<organism evidence="4 5">
    <name type="scientific">Saprolegnia parasitica (strain CBS 223.65)</name>
    <dbReference type="NCBI Taxonomy" id="695850"/>
    <lineage>
        <taxon>Eukaryota</taxon>
        <taxon>Sar</taxon>
        <taxon>Stramenopiles</taxon>
        <taxon>Oomycota</taxon>
        <taxon>Saprolegniomycetes</taxon>
        <taxon>Saprolegniales</taxon>
        <taxon>Saprolegniaceae</taxon>
        <taxon>Saprolegnia</taxon>
    </lineage>
</organism>
<feature type="disulfide bond" evidence="1">
    <location>
        <begin position="200"/>
        <end position="209"/>
    </location>
</feature>
<reference evidence="4 5" key="1">
    <citation type="journal article" date="2013" name="PLoS Genet.">
        <title>Distinctive expansion of potential virulence genes in the genome of the oomycete fish pathogen Saprolegnia parasitica.</title>
        <authorList>
            <person name="Jiang R.H."/>
            <person name="de Bruijn I."/>
            <person name="Haas B.J."/>
            <person name="Belmonte R."/>
            <person name="Lobach L."/>
            <person name="Christie J."/>
            <person name="van den Ackerveken G."/>
            <person name="Bottin A."/>
            <person name="Bulone V."/>
            <person name="Diaz-Moreno S.M."/>
            <person name="Dumas B."/>
            <person name="Fan L."/>
            <person name="Gaulin E."/>
            <person name="Govers F."/>
            <person name="Grenville-Briggs L.J."/>
            <person name="Horner N.R."/>
            <person name="Levin J.Z."/>
            <person name="Mammella M."/>
            <person name="Meijer H.J."/>
            <person name="Morris P."/>
            <person name="Nusbaum C."/>
            <person name="Oome S."/>
            <person name="Phillips A.J."/>
            <person name="van Rooyen D."/>
            <person name="Rzeszutek E."/>
            <person name="Saraiva M."/>
            <person name="Secombes C.J."/>
            <person name="Seidl M.F."/>
            <person name="Snel B."/>
            <person name="Stassen J.H."/>
            <person name="Sykes S."/>
            <person name="Tripathy S."/>
            <person name="van den Berg H."/>
            <person name="Vega-Arreguin J.C."/>
            <person name="Wawra S."/>
            <person name="Young S.K."/>
            <person name="Zeng Q."/>
            <person name="Dieguez-Uribeondo J."/>
            <person name="Russ C."/>
            <person name="Tyler B.M."/>
            <person name="van West P."/>
        </authorList>
    </citation>
    <scope>NUCLEOTIDE SEQUENCE [LARGE SCALE GENOMIC DNA]</scope>
    <source>
        <strain evidence="4 5">CBS 223.65</strain>
    </source>
</reference>
<feature type="signal peptide" evidence="2">
    <location>
        <begin position="1"/>
        <end position="23"/>
    </location>
</feature>
<gene>
    <name evidence="4" type="ORF">SPRG_11535</name>
</gene>
<dbReference type="AlphaFoldDB" id="A0A067CA63"/>
<dbReference type="Proteomes" id="UP000030745">
    <property type="component" value="Unassembled WGS sequence"/>
</dbReference>
<dbReference type="SMART" id="SM00181">
    <property type="entry name" value="EGF"/>
    <property type="match status" value="3"/>
</dbReference>
<name>A0A067CA63_SAPPC</name>
<dbReference type="Gene3D" id="2.10.25.10">
    <property type="entry name" value="Laminin"/>
    <property type="match status" value="2"/>
</dbReference>
<keyword evidence="1" id="KW-0245">EGF-like domain</keyword>
<dbReference type="EMBL" id="KK583254">
    <property type="protein sequence ID" value="KDO23441.1"/>
    <property type="molecule type" value="Genomic_DNA"/>
</dbReference>
<proteinExistence type="predicted"/>
<keyword evidence="5" id="KW-1185">Reference proteome</keyword>
<evidence type="ECO:0000313" key="5">
    <source>
        <dbReference type="Proteomes" id="UP000030745"/>
    </source>
</evidence>
<accession>A0A067CA63</accession>
<dbReference type="OMA" id="CAGTICK"/>
<evidence type="ECO:0000256" key="2">
    <source>
        <dbReference type="SAM" id="SignalP"/>
    </source>
</evidence>
<protein>
    <recommendedName>
        <fullName evidence="3">EGF-like domain-containing protein</fullName>
    </recommendedName>
</protein>
<dbReference type="SUPFAM" id="SSF57196">
    <property type="entry name" value="EGF/Laminin"/>
    <property type="match status" value="1"/>
</dbReference>
<dbReference type="RefSeq" id="XP_012205927.1">
    <property type="nucleotide sequence ID" value="XM_012350537.1"/>
</dbReference>
<dbReference type="PROSITE" id="PS50026">
    <property type="entry name" value="EGF_3"/>
    <property type="match status" value="1"/>
</dbReference>
<comment type="caution">
    <text evidence="1">Lacks conserved residue(s) required for the propagation of feature annotation.</text>
</comment>
<dbReference type="KEGG" id="spar:SPRG_11535"/>
<keyword evidence="1" id="KW-1015">Disulfide bond</keyword>
<evidence type="ECO:0000259" key="3">
    <source>
        <dbReference type="PROSITE" id="PS50026"/>
    </source>
</evidence>
<dbReference type="OrthoDB" id="6130531at2759"/>